<gene>
    <name evidence="6" type="ORF">NQG31_12145</name>
</gene>
<keyword evidence="7" id="KW-1185">Reference proteome</keyword>
<dbReference type="InterPro" id="IPR000551">
    <property type="entry name" value="MerR-type_HTH_dom"/>
</dbReference>
<keyword evidence="4" id="KW-0804">Transcription</keyword>
<dbReference type="Gene3D" id="1.10.1660.10">
    <property type="match status" value="1"/>
</dbReference>
<evidence type="ECO:0000256" key="2">
    <source>
        <dbReference type="ARBA" id="ARBA00023015"/>
    </source>
</evidence>
<dbReference type="SUPFAM" id="SSF46955">
    <property type="entry name" value="Putative DNA-binding domain"/>
    <property type="match status" value="1"/>
</dbReference>
<dbReference type="PROSITE" id="PS50937">
    <property type="entry name" value="HTH_MERR_2"/>
    <property type="match status" value="1"/>
</dbReference>
<dbReference type="EMBL" id="JANIEK010000059">
    <property type="protein sequence ID" value="MCT4796297.1"/>
    <property type="molecule type" value="Genomic_DNA"/>
</dbReference>
<name>A0ABT2KZE6_9BACL</name>
<dbReference type="SMART" id="SM00422">
    <property type="entry name" value="HTH_MERR"/>
    <property type="match status" value="1"/>
</dbReference>
<dbReference type="Proteomes" id="UP001206821">
    <property type="component" value="Unassembled WGS sequence"/>
</dbReference>
<evidence type="ECO:0000256" key="4">
    <source>
        <dbReference type="ARBA" id="ARBA00023163"/>
    </source>
</evidence>
<dbReference type="InterPro" id="IPR009061">
    <property type="entry name" value="DNA-bd_dom_put_sf"/>
</dbReference>
<keyword evidence="3" id="KW-0238">DNA-binding</keyword>
<keyword evidence="1" id="KW-0678">Repressor</keyword>
<evidence type="ECO:0000259" key="5">
    <source>
        <dbReference type="PROSITE" id="PS50937"/>
    </source>
</evidence>
<sequence>MGVVDYKTKKVIGMGVITELTGLSERQIRYYEAKGLIFPERTKGGSRKYSFHDVERLIDVASKLEDGWRIQDIKEREKRLSAKQRDDLIRGQLNSAFRTYPTKK</sequence>
<evidence type="ECO:0000313" key="7">
    <source>
        <dbReference type="Proteomes" id="UP001206821"/>
    </source>
</evidence>
<evidence type="ECO:0000313" key="6">
    <source>
        <dbReference type="EMBL" id="MCT4796297.1"/>
    </source>
</evidence>
<reference evidence="6 7" key="1">
    <citation type="submission" date="2022-07" db="EMBL/GenBank/DDBJ databases">
        <title>Genomic and pangenome structural analysis of the polyextremophile Exiguobacterium.</title>
        <authorList>
            <person name="Shen L."/>
        </authorList>
    </citation>
    <scope>NUCLEOTIDE SEQUENCE [LARGE SCALE GENOMIC DNA]</scope>
    <source>
        <strain evidence="6 7">12_1</strain>
    </source>
</reference>
<accession>A0ABT2KZE6</accession>
<evidence type="ECO:0000256" key="1">
    <source>
        <dbReference type="ARBA" id="ARBA00022491"/>
    </source>
</evidence>
<feature type="domain" description="HTH merR-type" evidence="5">
    <location>
        <begin position="11"/>
        <end position="79"/>
    </location>
</feature>
<dbReference type="InterPro" id="IPR047057">
    <property type="entry name" value="MerR_fam"/>
</dbReference>
<dbReference type="Pfam" id="PF13411">
    <property type="entry name" value="MerR_1"/>
    <property type="match status" value="1"/>
</dbReference>
<organism evidence="6 7">
    <name type="scientific">Exiguobacterium alkaliphilum</name>
    <dbReference type="NCBI Taxonomy" id="1428684"/>
    <lineage>
        <taxon>Bacteria</taxon>
        <taxon>Bacillati</taxon>
        <taxon>Bacillota</taxon>
        <taxon>Bacilli</taxon>
        <taxon>Bacillales</taxon>
        <taxon>Bacillales Family XII. Incertae Sedis</taxon>
        <taxon>Exiguobacterium</taxon>
    </lineage>
</organism>
<dbReference type="PANTHER" id="PTHR30204:SF65">
    <property type="entry name" value="HTH-TYPE TRANSCRIPTIONAL REGULATOR TNRA"/>
    <property type="match status" value="1"/>
</dbReference>
<proteinExistence type="predicted"/>
<keyword evidence="2" id="KW-0805">Transcription regulation</keyword>
<dbReference type="PANTHER" id="PTHR30204">
    <property type="entry name" value="REDOX-CYCLING DRUG-SENSING TRANSCRIPTIONAL ACTIVATOR SOXR"/>
    <property type="match status" value="1"/>
</dbReference>
<evidence type="ECO:0000256" key="3">
    <source>
        <dbReference type="ARBA" id="ARBA00023125"/>
    </source>
</evidence>
<comment type="caution">
    <text evidence="6">The sequence shown here is derived from an EMBL/GenBank/DDBJ whole genome shotgun (WGS) entry which is preliminary data.</text>
</comment>
<protein>
    <submittedName>
        <fullName evidence="6">MerR family transcriptional regulator</fullName>
    </submittedName>
</protein>